<dbReference type="CDD" id="cd00054">
    <property type="entry name" value="EGF_CA"/>
    <property type="match status" value="2"/>
</dbReference>
<dbReference type="Gene3D" id="2.10.25.10">
    <property type="entry name" value="Laminin"/>
    <property type="match status" value="2"/>
</dbReference>
<dbReference type="CDD" id="cd03520">
    <property type="entry name" value="Link_domain_CSPGs_modules_2_4"/>
    <property type="match status" value="1"/>
</dbReference>
<dbReference type="InterPro" id="IPR007110">
    <property type="entry name" value="Ig-like_dom"/>
</dbReference>
<dbReference type="GO" id="GO:0007417">
    <property type="term" value="P:central nervous system development"/>
    <property type="evidence" value="ECO:0007669"/>
    <property type="project" value="TreeGrafter"/>
</dbReference>
<evidence type="ECO:0000256" key="10">
    <source>
        <dbReference type="ARBA" id="ARBA00022837"/>
    </source>
</evidence>
<proteinExistence type="predicted"/>
<evidence type="ECO:0000313" key="32">
    <source>
        <dbReference type="Proteomes" id="UP000472276"/>
    </source>
</evidence>
<dbReference type="InterPro" id="IPR013783">
    <property type="entry name" value="Ig-like_fold"/>
</dbReference>
<evidence type="ECO:0000256" key="9">
    <source>
        <dbReference type="ARBA" id="ARBA00022737"/>
    </source>
</evidence>
<dbReference type="GO" id="GO:0005509">
    <property type="term" value="F:calcium ion binding"/>
    <property type="evidence" value="ECO:0007669"/>
    <property type="project" value="InterPro"/>
</dbReference>
<dbReference type="SMART" id="SM00032">
    <property type="entry name" value="CCP"/>
    <property type="match status" value="1"/>
</dbReference>
<dbReference type="CDD" id="cd03517">
    <property type="entry name" value="Link_domain_CSPGs_modules_1_3"/>
    <property type="match status" value="1"/>
</dbReference>
<dbReference type="InterPro" id="IPR035976">
    <property type="entry name" value="Sushi/SCR/CCP_sf"/>
</dbReference>
<dbReference type="InterPro" id="IPR018097">
    <property type="entry name" value="EGF_Ca-bd_CS"/>
</dbReference>
<keyword evidence="12 22" id="KW-1015">Disulfide bond</keyword>
<keyword evidence="11" id="KW-0654">Proteoglycan</keyword>
<dbReference type="Gene3D" id="3.10.100.10">
    <property type="entry name" value="Mannose-Binding Protein A, subunit A"/>
    <property type="match status" value="3"/>
</dbReference>
<keyword evidence="5 22" id="KW-0245">EGF-like domain</keyword>
<feature type="compositionally biased region" description="Polar residues" evidence="25">
    <location>
        <begin position="1281"/>
        <end position="1295"/>
    </location>
</feature>
<evidence type="ECO:0000256" key="16">
    <source>
        <dbReference type="ARBA" id="ARBA00023319"/>
    </source>
</evidence>
<dbReference type="PROSITE" id="PS50963">
    <property type="entry name" value="LINK_2"/>
    <property type="match status" value="2"/>
</dbReference>
<name>A0AAZ1X185_OREAU</name>
<dbReference type="GO" id="GO:0045202">
    <property type="term" value="C:synapse"/>
    <property type="evidence" value="ECO:0007669"/>
    <property type="project" value="TreeGrafter"/>
</dbReference>
<comment type="caution">
    <text evidence="22">Lacks conserved residue(s) required for the propagation of feature annotation.</text>
</comment>
<feature type="compositionally biased region" description="Low complexity" evidence="25">
    <location>
        <begin position="1078"/>
        <end position="1094"/>
    </location>
</feature>
<dbReference type="Ensembl" id="ENSOABT00000065516.1">
    <property type="protein sequence ID" value="ENSOABP00000061711.1"/>
    <property type="gene ID" value="ENSOABG00000025505.2"/>
</dbReference>
<feature type="disulfide bond" evidence="23">
    <location>
        <begin position="1516"/>
        <end position="1559"/>
    </location>
</feature>
<dbReference type="FunFam" id="3.10.100.10:FF:000011">
    <property type="entry name" value="Aggrecan core protein"/>
    <property type="match status" value="1"/>
</dbReference>
<feature type="compositionally biased region" description="Polar residues" evidence="25">
    <location>
        <begin position="651"/>
        <end position="674"/>
    </location>
</feature>
<reference evidence="32" key="1">
    <citation type="submission" date="2020-03" db="EMBL/GenBank/DDBJ databases">
        <title>Evolution of repeat sequences and sex chromosomes of tilapia species revealed by chromosome-level genomes.</title>
        <authorList>
            <person name="Xu L."/>
            <person name="Tao W."/>
            <person name="Wang D."/>
            <person name="Zhou Q."/>
        </authorList>
    </citation>
    <scope>NUCLEOTIDE SEQUENCE [LARGE SCALE GENOMIC DNA]</scope>
    <source>
        <strain evidence="32">Israel</strain>
    </source>
</reference>
<comment type="function">
    <text evidence="17">May play a role in intercellular signaling and in connecting cells with the extracellular matrix. May take part in the regulation of cell motility, growth and differentiation. Binds hyaluronic acid.</text>
</comment>
<keyword evidence="7" id="KW-0732">Signal</keyword>
<dbReference type="PANTHER" id="PTHR22804">
    <property type="entry name" value="AGGRECAN/VERSICAN PROTEOGLYCAN"/>
    <property type="match status" value="1"/>
</dbReference>
<dbReference type="PROSITE" id="PS01241">
    <property type="entry name" value="LINK_1"/>
    <property type="match status" value="1"/>
</dbReference>
<dbReference type="GO" id="GO:0001750">
    <property type="term" value="C:photoreceptor outer segment"/>
    <property type="evidence" value="ECO:0007669"/>
    <property type="project" value="UniProtKB-SubCell"/>
</dbReference>
<dbReference type="SMART" id="SM00179">
    <property type="entry name" value="EGF_CA"/>
    <property type="match status" value="2"/>
</dbReference>
<feature type="disulfide bond" evidence="24">
    <location>
        <begin position="139"/>
        <end position="160"/>
    </location>
</feature>
<feature type="disulfide bond" evidence="24">
    <location>
        <begin position="237"/>
        <end position="258"/>
    </location>
</feature>
<dbReference type="Proteomes" id="UP000472276">
    <property type="component" value="Unassembled WGS sequence"/>
</dbReference>
<keyword evidence="10" id="KW-0106">Calcium</keyword>
<keyword evidence="13" id="KW-0325">Glycoprotein</keyword>
<sequence length="1626" mass="178787">IGTVVYNKDYLRIKWSKIQGRTESTVLVAQNGIIKIGSSYRNRVSVPSHPEVVGDASLTIVKLRASDAGTYRCEVMFGIEDTQDTVNLDVSGVVFHYRSSISRYTLDYQKAVQTCENVGANIATYEQLKAAYEDGFDQCDAGWIADQTVRYPITKPREGCHGNLPNKPGVRSYGTRKPTETYDVYCYVGKLDGEVFYAPVTHKMTFEEASEECKKRKAVLASPGQLHAAWRQGLDRCDYGWLSDGSVRHPVAVPRTKCGGGRLGVRTMYRYRNQTGFPEPTRKFGAYCFKGKSSLQDSCCYSLLHLEFVMEQSVTYICDVYVRRDRHTTVFPEVSSIKTTTVLSSDTSKTKLDLDSPRESTPTFIDVMDGSPTSPSTVVKSFDSIHTPKIASTSSSSLHSTDHTAAMSSGTDKYYTTIARVETNSRTEEWSSHDEITHIPSFVNGVPPSFSSLSTMAPTANMFTLSSSPHTTSTETTEMVTTRNTVAFDFMTRTSTSAPSTTFSDSQRTHTSFTATVESLKTLTHSTMISPHEFTTGESTDAPLFSATTQSESEAGPLPDPDFSGDYTSTYTDETAPEQSSVESATLAVTTFSPSNTPVFTGEERSSDGEFTTVTSSPYTLKTFRPMAIPSITPMMTSTYNDMDNSETDETQSTSDMVSVAFSPQSSTQVTKQFMSPTQSPSMMSPEIYTSDQGSGVTDQDEWSGDDSSGSSSTRVPEREGSGVSDSTISSAVTSSVFPKDSGPGGHTTDVLFTVKDTGLSVLTTTKPTITGATHESTSVTSTKSTGHSIFSTEKPTSTARRLNESGTADVPKSTAAAASVYSTEKPYTTTEYAITSEKSTPKPDFTLTEVESSGNQTTVKFTLKPSVMETATFSETADHPLSSTEKDEVAVAEHTTQSPSTALPSHTTDAPLYNHTVVDFSTESLSSEHKQDEFTSISAPVPTVIYHSVTDQQVEIITPDRSQAKTRLTEQTPTIVLHASKPSTSTSIIFIEDTEQEDKLFSGVTDSMREDSYSTELITKDDTITDADTMSVVPSSSFYPTIHTEEAGGVTAITITQKLEVTEEPEGSGTVDDKFLSPTPTSPSDTSSASTSSEYLFTSELSPVKDISSVETSSEVNVTRSPQAPQLSSGEIYDVTTTHTGFSFETTKPISDQLEGDTTEISTSSSFSSQILIETADSTSVTLVTSEDYVVTTVKKEKYMTASPVILTATSHDITDKTLSSSVFAQTTKPSVTVTPVSTEPGTMKSTSKTSDDDSSGDSDDSARESSEKPSVSSLESWMTEKTSTPSSLFSTEQARSEIMPTPDTGISSEKNVPDVCLNGGSCLTIGSTYTCHCAPGFSGHQCEIDIDECESNPCRNGGTCVDGLASFTCVCLPSYAGLFCEEDTETCDYGWHKFQGHCYKHFPQRKNWDTAERECRINGAHLTSILSHEEQQYVNRLGQDYQWIGLNDKMYDNDFRWTDGRPMQYENWRPNQPDSFFSTGEDCVVMIWHEDGQWNDVPCNYHLTFTCKKGTVACSQPPVVENARTFGKTRERYEINSLVRYQCRTGFIQRHVPTIRCHGNGRWDIPKISCMNPSSSQRTFIRRHQHNSLYSIHNFKNWQDESFHFHHQRYRGRRHKIEHKWKMQ</sequence>
<feature type="disulfide bond" evidence="22">
    <location>
        <begin position="1335"/>
        <end position="1344"/>
    </location>
</feature>
<feature type="disulfide bond" evidence="23">
    <location>
        <begin position="1545"/>
        <end position="1572"/>
    </location>
</feature>
<dbReference type="PROSITE" id="PS50923">
    <property type="entry name" value="SUSHI"/>
    <property type="match status" value="1"/>
</dbReference>
<comment type="subcellular location">
    <subcellularLocation>
        <location evidence="1">Cell projection</location>
        <location evidence="1">Cilium</location>
        <location evidence="1">Photoreceptor outer segment</location>
    </subcellularLocation>
    <subcellularLocation>
        <location evidence="2">Secreted</location>
        <location evidence="2">Extracellular space</location>
        <location evidence="2">Extracellular matrix</location>
        <location evidence="2">Interphotoreceptor matrix</location>
    </subcellularLocation>
</comment>
<dbReference type="PROSITE" id="PS50041">
    <property type="entry name" value="C_TYPE_LECTIN_2"/>
    <property type="match status" value="1"/>
</dbReference>
<feature type="region of interest" description="Disordered" evidence="25">
    <location>
        <begin position="594"/>
        <end position="614"/>
    </location>
</feature>
<dbReference type="InterPro" id="IPR036179">
    <property type="entry name" value="Ig-like_dom_sf"/>
</dbReference>
<feature type="compositionally biased region" description="Polar residues" evidence="25">
    <location>
        <begin position="688"/>
        <end position="698"/>
    </location>
</feature>
<feature type="domain" description="Link" evidence="30">
    <location>
        <begin position="93"/>
        <end position="188"/>
    </location>
</feature>
<dbReference type="InterPro" id="IPR001304">
    <property type="entry name" value="C-type_lectin-like"/>
</dbReference>
<evidence type="ECO:0000256" key="18">
    <source>
        <dbReference type="ARBA" id="ARBA00044099"/>
    </source>
</evidence>
<evidence type="ECO:0000259" key="30">
    <source>
        <dbReference type="PROSITE" id="PS50963"/>
    </source>
</evidence>
<feature type="disulfide bond" evidence="22">
    <location>
        <begin position="1373"/>
        <end position="1382"/>
    </location>
</feature>
<evidence type="ECO:0000259" key="29">
    <source>
        <dbReference type="PROSITE" id="PS50923"/>
    </source>
</evidence>
<dbReference type="Pfam" id="PF00008">
    <property type="entry name" value="EGF"/>
    <property type="match status" value="2"/>
</dbReference>
<evidence type="ECO:0000259" key="28">
    <source>
        <dbReference type="PROSITE" id="PS50835"/>
    </source>
</evidence>
<dbReference type="CDD" id="cd00033">
    <property type="entry name" value="CCP"/>
    <property type="match status" value="1"/>
</dbReference>
<evidence type="ECO:0000256" key="1">
    <source>
        <dbReference type="ARBA" id="ARBA00004504"/>
    </source>
</evidence>
<dbReference type="InterPro" id="IPR016187">
    <property type="entry name" value="CTDL_fold"/>
</dbReference>
<evidence type="ECO:0000256" key="2">
    <source>
        <dbReference type="ARBA" id="ARBA00004593"/>
    </source>
</evidence>
<keyword evidence="6 23" id="KW-0768">Sushi</keyword>
<dbReference type="FunFam" id="3.10.100.10:FF:000002">
    <property type="entry name" value="Hyaluronan proteoglycan link protein 1"/>
    <property type="match status" value="1"/>
</dbReference>
<dbReference type="SMART" id="SM00445">
    <property type="entry name" value="LINK"/>
    <property type="match status" value="2"/>
</dbReference>
<dbReference type="GO" id="GO:0005540">
    <property type="term" value="F:hyaluronic acid binding"/>
    <property type="evidence" value="ECO:0007669"/>
    <property type="project" value="UniProtKB-KW"/>
</dbReference>
<feature type="region of interest" description="Disordered" evidence="25">
    <location>
        <begin position="1062"/>
        <end position="1095"/>
    </location>
</feature>
<keyword evidence="3" id="KW-0964">Secreted</keyword>
<evidence type="ECO:0000259" key="27">
    <source>
        <dbReference type="PROSITE" id="PS50041"/>
    </source>
</evidence>
<feature type="region of interest" description="Disordered" evidence="25">
    <location>
        <begin position="773"/>
        <end position="798"/>
    </location>
</feature>
<dbReference type="InterPro" id="IPR016186">
    <property type="entry name" value="C-type_lectin-like/link_sf"/>
</dbReference>
<dbReference type="PROSITE" id="PS01187">
    <property type="entry name" value="EGF_CA"/>
    <property type="match status" value="1"/>
</dbReference>
<dbReference type="InterPro" id="IPR001881">
    <property type="entry name" value="EGF-like_Ca-bd_dom"/>
</dbReference>
<dbReference type="FunFam" id="2.10.70.10:FF:000003">
    <property type="entry name" value="Versican core protein"/>
    <property type="match status" value="1"/>
</dbReference>
<dbReference type="PROSITE" id="PS00022">
    <property type="entry name" value="EGF_1"/>
    <property type="match status" value="2"/>
</dbReference>
<dbReference type="Pfam" id="PF00084">
    <property type="entry name" value="Sushi"/>
    <property type="match status" value="1"/>
</dbReference>
<feature type="domain" description="C-type lectin" evidence="27">
    <location>
        <begin position="1396"/>
        <end position="1510"/>
    </location>
</feature>
<evidence type="ECO:0000256" key="4">
    <source>
        <dbReference type="ARBA" id="ARBA00022530"/>
    </source>
</evidence>
<dbReference type="Pfam" id="PF07686">
    <property type="entry name" value="V-set"/>
    <property type="match status" value="1"/>
</dbReference>
<dbReference type="GO" id="GO:0072534">
    <property type="term" value="C:perineuronal net"/>
    <property type="evidence" value="ECO:0007669"/>
    <property type="project" value="TreeGrafter"/>
</dbReference>
<evidence type="ECO:0000256" key="15">
    <source>
        <dbReference type="ARBA" id="ARBA00023290"/>
    </source>
</evidence>
<feature type="domain" description="EGF-like" evidence="26">
    <location>
        <begin position="1310"/>
        <end position="1345"/>
    </location>
</feature>
<dbReference type="CDD" id="cd03588">
    <property type="entry name" value="CLECT_CSPGs"/>
    <property type="match status" value="1"/>
</dbReference>
<keyword evidence="15" id="KW-0373">Hyaluronic acid</keyword>
<dbReference type="Gene3D" id="2.60.40.10">
    <property type="entry name" value="Immunoglobulins"/>
    <property type="match status" value="1"/>
</dbReference>
<reference evidence="31" key="3">
    <citation type="submission" date="2025-09" db="UniProtKB">
        <authorList>
            <consortium name="Ensembl"/>
        </authorList>
    </citation>
    <scope>IDENTIFICATION</scope>
</reference>
<evidence type="ECO:0000256" key="17">
    <source>
        <dbReference type="ARBA" id="ARBA00043896"/>
    </source>
</evidence>
<keyword evidence="32" id="KW-1185">Reference proteome</keyword>
<feature type="region of interest" description="Disordered" evidence="25">
    <location>
        <begin position="637"/>
        <end position="730"/>
    </location>
</feature>
<dbReference type="SUPFAM" id="SSF56436">
    <property type="entry name" value="C-type lectin-like"/>
    <property type="match status" value="3"/>
</dbReference>
<dbReference type="SMART" id="SM00181">
    <property type="entry name" value="EGF"/>
    <property type="match status" value="2"/>
</dbReference>
<evidence type="ECO:0000256" key="13">
    <source>
        <dbReference type="ARBA" id="ARBA00023180"/>
    </source>
</evidence>
<dbReference type="InterPro" id="IPR033987">
    <property type="entry name" value="CSPG_CTLD"/>
</dbReference>
<dbReference type="SMART" id="SM00034">
    <property type="entry name" value="CLECT"/>
    <property type="match status" value="1"/>
</dbReference>
<feature type="domain" description="EGF-like" evidence="26">
    <location>
        <begin position="1347"/>
        <end position="1383"/>
    </location>
</feature>
<dbReference type="PROSITE" id="PS50026">
    <property type="entry name" value="EGF_3"/>
    <property type="match status" value="2"/>
</dbReference>
<dbReference type="Pfam" id="PF00059">
    <property type="entry name" value="Lectin_C"/>
    <property type="match status" value="1"/>
</dbReference>
<organism evidence="31 32">
    <name type="scientific">Oreochromis aureus</name>
    <name type="common">Israeli tilapia</name>
    <name type="synonym">Chromis aureus</name>
    <dbReference type="NCBI Taxonomy" id="47969"/>
    <lineage>
        <taxon>Eukaryota</taxon>
        <taxon>Metazoa</taxon>
        <taxon>Chordata</taxon>
        <taxon>Craniata</taxon>
        <taxon>Vertebrata</taxon>
        <taxon>Euteleostomi</taxon>
        <taxon>Actinopterygii</taxon>
        <taxon>Neopterygii</taxon>
        <taxon>Teleostei</taxon>
        <taxon>Neoteleostei</taxon>
        <taxon>Acanthomorphata</taxon>
        <taxon>Ovalentaria</taxon>
        <taxon>Cichlomorphae</taxon>
        <taxon>Cichliformes</taxon>
        <taxon>Cichlidae</taxon>
        <taxon>African cichlids</taxon>
        <taxon>Pseudocrenilabrinae</taxon>
        <taxon>Oreochromini</taxon>
        <taxon>Oreochromis</taxon>
    </lineage>
</organism>
<dbReference type="FunFam" id="2.10.25.10:FF:000006">
    <property type="entry name" value="Versican core protein-like isoform 1"/>
    <property type="match status" value="1"/>
</dbReference>
<feature type="domain" description="Ig-like" evidence="28">
    <location>
        <begin position="1"/>
        <end position="91"/>
    </location>
</feature>
<evidence type="ECO:0000259" key="26">
    <source>
        <dbReference type="PROSITE" id="PS50026"/>
    </source>
</evidence>
<evidence type="ECO:0000256" key="7">
    <source>
        <dbReference type="ARBA" id="ARBA00022729"/>
    </source>
</evidence>
<evidence type="ECO:0000256" key="11">
    <source>
        <dbReference type="ARBA" id="ARBA00022974"/>
    </source>
</evidence>
<dbReference type="PROSITE" id="PS00010">
    <property type="entry name" value="ASX_HYDROXYL"/>
    <property type="match status" value="1"/>
</dbReference>
<evidence type="ECO:0000256" key="8">
    <source>
        <dbReference type="ARBA" id="ARBA00022734"/>
    </source>
</evidence>
<evidence type="ECO:0000256" key="22">
    <source>
        <dbReference type="PROSITE-ProRule" id="PRU00076"/>
    </source>
</evidence>
<dbReference type="GO" id="GO:0033165">
    <property type="term" value="C:interphotoreceptor matrix"/>
    <property type="evidence" value="ECO:0007669"/>
    <property type="project" value="UniProtKB-SubCell"/>
</dbReference>
<feature type="compositionally biased region" description="Low complexity" evidence="25">
    <location>
        <begin position="675"/>
        <end position="686"/>
    </location>
</feature>
<keyword evidence="14" id="KW-0966">Cell projection</keyword>
<evidence type="ECO:0000256" key="25">
    <source>
        <dbReference type="SAM" id="MobiDB-lite"/>
    </source>
</evidence>
<feature type="compositionally biased region" description="Low complexity" evidence="25">
    <location>
        <begin position="1229"/>
        <end position="1250"/>
    </location>
</feature>
<protein>
    <recommendedName>
        <fullName evidence="18">Versican core protein</fullName>
    </recommendedName>
    <alternativeName>
        <fullName evidence="19">Chondroitin sulfate proteoglycan core protein 2</fullName>
    </alternativeName>
    <alternativeName>
        <fullName evidence="20">Large fibroblast proteoglycan</fullName>
    </alternativeName>
    <alternativeName>
        <fullName evidence="21">PG-M</fullName>
    </alternativeName>
</protein>
<evidence type="ECO:0000256" key="21">
    <source>
        <dbReference type="ARBA" id="ARBA00044266"/>
    </source>
</evidence>
<dbReference type="PROSITE" id="PS01186">
    <property type="entry name" value="EGF_2"/>
    <property type="match status" value="1"/>
</dbReference>
<dbReference type="GO" id="GO:0001501">
    <property type="term" value="P:skeletal system development"/>
    <property type="evidence" value="ECO:0007669"/>
    <property type="project" value="TreeGrafter"/>
</dbReference>
<dbReference type="InterPro" id="IPR018378">
    <property type="entry name" value="C-type_lectin_CS"/>
</dbReference>
<evidence type="ECO:0000256" key="12">
    <source>
        <dbReference type="ARBA" id="ARBA00023157"/>
    </source>
</evidence>
<evidence type="ECO:0000256" key="24">
    <source>
        <dbReference type="PROSITE-ProRule" id="PRU00323"/>
    </source>
</evidence>
<evidence type="ECO:0000256" key="19">
    <source>
        <dbReference type="ARBA" id="ARBA00044230"/>
    </source>
</evidence>
<feature type="domain" description="Sushi" evidence="29">
    <location>
        <begin position="1514"/>
        <end position="1574"/>
    </location>
</feature>
<dbReference type="InterPro" id="IPR000742">
    <property type="entry name" value="EGF"/>
</dbReference>
<keyword evidence="9" id="KW-0677">Repeat</keyword>
<feature type="domain" description="Link" evidence="30">
    <location>
        <begin position="193"/>
        <end position="290"/>
    </location>
</feature>
<dbReference type="Gene3D" id="2.10.70.10">
    <property type="entry name" value="Complement Module, domain 1"/>
    <property type="match status" value="1"/>
</dbReference>
<feature type="compositionally biased region" description="Polar residues" evidence="25">
    <location>
        <begin position="566"/>
        <end position="582"/>
    </location>
</feature>
<dbReference type="PANTHER" id="PTHR22804:SF6">
    <property type="entry name" value="VERSICAN CORE PROTEIN"/>
    <property type="match status" value="1"/>
</dbReference>
<dbReference type="PROSITE" id="PS00615">
    <property type="entry name" value="C_TYPE_LECTIN_1"/>
    <property type="match status" value="1"/>
</dbReference>
<dbReference type="PROSITE" id="PS50835">
    <property type="entry name" value="IG_LIKE"/>
    <property type="match status" value="1"/>
</dbReference>
<feature type="region of interest" description="Disordered" evidence="25">
    <location>
        <begin position="1229"/>
        <end position="1308"/>
    </location>
</feature>
<dbReference type="FunFam" id="3.10.100.10:FF:000003">
    <property type="entry name" value="Versican core protein"/>
    <property type="match status" value="1"/>
</dbReference>
<evidence type="ECO:0000256" key="14">
    <source>
        <dbReference type="ARBA" id="ARBA00023273"/>
    </source>
</evidence>
<dbReference type="InterPro" id="IPR000152">
    <property type="entry name" value="EGF-type_Asp/Asn_hydroxyl_site"/>
</dbReference>
<reference evidence="31" key="2">
    <citation type="submission" date="2025-08" db="UniProtKB">
        <authorList>
            <consortium name="Ensembl"/>
        </authorList>
    </citation>
    <scope>IDENTIFICATION</scope>
</reference>
<dbReference type="GO" id="GO:0010001">
    <property type="term" value="P:glial cell differentiation"/>
    <property type="evidence" value="ECO:0007669"/>
    <property type="project" value="TreeGrafter"/>
</dbReference>
<keyword evidence="8" id="KW-0430">Lectin</keyword>
<dbReference type="GO" id="GO:0005615">
    <property type="term" value="C:extracellular space"/>
    <property type="evidence" value="ECO:0007669"/>
    <property type="project" value="TreeGrafter"/>
</dbReference>
<feature type="region of interest" description="Disordered" evidence="25">
    <location>
        <begin position="546"/>
        <end position="582"/>
    </location>
</feature>
<dbReference type="InterPro" id="IPR050691">
    <property type="entry name" value="Hyaluronan_bind_Proteoglycan"/>
</dbReference>
<evidence type="ECO:0000256" key="23">
    <source>
        <dbReference type="PROSITE-ProRule" id="PRU00302"/>
    </source>
</evidence>
<accession>A0AAZ1X185</accession>
<dbReference type="SUPFAM" id="SSF48726">
    <property type="entry name" value="Immunoglobulin"/>
    <property type="match status" value="1"/>
</dbReference>
<dbReference type="InterPro" id="IPR000538">
    <property type="entry name" value="Link_dom"/>
</dbReference>
<dbReference type="GO" id="GO:0002052">
    <property type="term" value="P:positive regulation of neuroblast proliferation"/>
    <property type="evidence" value="ECO:0007669"/>
    <property type="project" value="TreeGrafter"/>
</dbReference>
<dbReference type="PRINTS" id="PR01265">
    <property type="entry name" value="LINKMODULE"/>
</dbReference>
<dbReference type="GO" id="GO:0007155">
    <property type="term" value="P:cell adhesion"/>
    <property type="evidence" value="ECO:0007669"/>
    <property type="project" value="InterPro"/>
</dbReference>
<dbReference type="Pfam" id="PF00193">
    <property type="entry name" value="Xlink"/>
    <property type="match status" value="2"/>
</dbReference>
<dbReference type="InterPro" id="IPR013106">
    <property type="entry name" value="Ig_V-set"/>
</dbReference>
<evidence type="ECO:0000313" key="31">
    <source>
        <dbReference type="Ensembl" id="ENSOABP00000061711.1"/>
    </source>
</evidence>
<evidence type="ECO:0000256" key="5">
    <source>
        <dbReference type="ARBA" id="ARBA00022536"/>
    </source>
</evidence>
<evidence type="ECO:0000256" key="3">
    <source>
        <dbReference type="ARBA" id="ARBA00022525"/>
    </source>
</evidence>
<evidence type="ECO:0000256" key="20">
    <source>
        <dbReference type="ARBA" id="ARBA00044263"/>
    </source>
</evidence>
<dbReference type="GO" id="GO:0030246">
    <property type="term" value="F:carbohydrate binding"/>
    <property type="evidence" value="ECO:0007669"/>
    <property type="project" value="UniProtKB-KW"/>
</dbReference>
<dbReference type="SUPFAM" id="SSF57535">
    <property type="entry name" value="Complement control module/SCR domain"/>
    <property type="match status" value="1"/>
</dbReference>
<keyword evidence="4" id="KW-0272">Extracellular matrix</keyword>
<evidence type="ECO:0000256" key="6">
    <source>
        <dbReference type="ARBA" id="ARBA00022659"/>
    </source>
</evidence>
<dbReference type="InterPro" id="IPR000436">
    <property type="entry name" value="Sushi_SCR_CCP_dom"/>
</dbReference>
<dbReference type="SUPFAM" id="SSF57196">
    <property type="entry name" value="EGF/Laminin"/>
    <property type="match status" value="1"/>
</dbReference>
<keyword evidence="16" id="KW-0393">Immunoglobulin domain</keyword>